<evidence type="ECO:0000313" key="4">
    <source>
        <dbReference type="EMBL" id="MFC5365894.1"/>
    </source>
</evidence>
<dbReference type="EMBL" id="JBHSKX010000001">
    <property type="protein sequence ID" value="MFC5365894.1"/>
    <property type="molecule type" value="Genomic_DNA"/>
</dbReference>
<dbReference type="GO" id="GO:0043740">
    <property type="term" value="F:GTP cyclohydrolase IIa activity"/>
    <property type="evidence" value="ECO:0007669"/>
    <property type="project" value="UniProtKB-UniRule"/>
</dbReference>
<evidence type="ECO:0000256" key="3">
    <source>
        <dbReference type="PIRNR" id="PIRNR009265"/>
    </source>
</evidence>
<keyword evidence="2" id="KW-0342">GTP-binding</keyword>
<protein>
    <recommendedName>
        <fullName evidence="2 3">GTP cyclohydrolase III</fullName>
        <ecNumber evidence="2 3">3.5.4.29</ecNumber>
    </recommendedName>
</protein>
<dbReference type="AlphaFoldDB" id="A0ABD5R760"/>
<comment type="caution">
    <text evidence="4">The sequence shown here is derived from an EMBL/GenBank/DDBJ whole genome shotgun (WGS) entry which is preliminary data.</text>
</comment>
<dbReference type="PIRSF" id="PIRSF009265">
    <property type="entry name" value="GTP_cyclohydro_3"/>
    <property type="match status" value="1"/>
</dbReference>
<organism evidence="4 5">
    <name type="scientific">Salinirubrum litoreum</name>
    <dbReference type="NCBI Taxonomy" id="1126234"/>
    <lineage>
        <taxon>Archaea</taxon>
        <taxon>Methanobacteriati</taxon>
        <taxon>Methanobacteriota</taxon>
        <taxon>Stenosarchaea group</taxon>
        <taxon>Halobacteria</taxon>
        <taxon>Halobacteriales</taxon>
        <taxon>Haloferacaceae</taxon>
        <taxon>Salinirubrum</taxon>
    </lineage>
</organism>
<evidence type="ECO:0000313" key="5">
    <source>
        <dbReference type="Proteomes" id="UP001596201"/>
    </source>
</evidence>
<comment type="function">
    <text evidence="2 3">Catalyzes the formation of 2-amino-5-formylamino-6-ribofuranosylamino-4(3H)-pyrimidinone ribonucleotide monophosphate and inorganic phosphate from GTP. Also has an independent pyrophosphate phosphohydrolase activity.</text>
</comment>
<proteinExistence type="inferred from homology"/>
<dbReference type="RefSeq" id="WP_227228776.1">
    <property type="nucleotide sequence ID" value="NZ_JAJCVJ010000001.1"/>
</dbReference>
<dbReference type="InterPro" id="IPR007839">
    <property type="entry name" value="GTP_CycHdrlase_3"/>
</dbReference>
<evidence type="ECO:0000256" key="1">
    <source>
        <dbReference type="ARBA" id="ARBA00022801"/>
    </source>
</evidence>
<dbReference type="InterPro" id="IPR043128">
    <property type="entry name" value="Rev_trsase/Diguanyl_cyclase"/>
</dbReference>
<evidence type="ECO:0000256" key="2">
    <source>
        <dbReference type="HAMAP-Rule" id="MF_00608"/>
    </source>
</evidence>
<accession>A0ABD5R760</accession>
<comment type="catalytic activity">
    <reaction evidence="2 3">
        <text>GTP + 3 H2O = 2-amino-5-formylamino-6-(5-phospho-D-ribosylamino)pyrimidin-4(3H)-one + 2 phosphate + 2 H(+)</text>
        <dbReference type="Rhea" id="RHEA:22468"/>
        <dbReference type="ChEBI" id="CHEBI:15377"/>
        <dbReference type="ChEBI" id="CHEBI:15378"/>
        <dbReference type="ChEBI" id="CHEBI:37565"/>
        <dbReference type="ChEBI" id="CHEBI:43474"/>
        <dbReference type="ChEBI" id="CHEBI:57258"/>
        <dbReference type="EC" id="3.5.4.29"/>
    </reaction>
</comment>
<dbReference type="PANTHER" id="PTHR42202:SF1">
    <property type="entry name" value="GTP CYCLOHYDROLASE III"/>
    <property type="match status" value="1"/>
</dbReference>
<gene>
    <name evidence="2" type="primary">gch3</name>
    <name evidence="4" type="ORF">ACFPJ5_03025</name>
</gene>
<dbReference type="Gene3D" id="3.30.70.1230">
    <property type="entry name" value="Nucleotide cyclase"/>
    <property type="match status" value="1"/>
</dbReference>
<dbReference type="EC" id="3.5.4.29" evidence="2 3"/>
<comment type="similarity">
    <text evidence="2 3">Belongs to the archaeal-type GTP cyclohydrolase family.</text>
</comment>
<dbReference type="NCBIfam" id="NF002587">
    <property type="entry name" value="PRK02240.1"/>
    <property type="match status" value="1"/>
</dbReference>
<dbReference type="PANTHER" id="PTHR42202">
    <property type="entry name" value="GTP CYCLOHYDROLASE III"/>
    <property type="match status" value="1"/>
</dbReference>
<reference evidence="4 5" key="1">
    <citation type="journal article" date="2019" name="Int. J. Syst. Evol. Microbiol.">
        <title>The Global Catalogue of Microorganisms (GCM) 10K type strain sequencing project: providing services to taxonomists for standard genome sequencing and annotation.</title>
        <authorList>
            <consortium name="The Broad Institute Genomics Platform"/>
            <consortium name="The Broad Institute Genome Sequencing Center for Infectious Disease"/>
            <person name="Wu L."/>
            <person name="Ma J."/>
        </authorList>
    </citation>
    <scope>NUCLEOTIDE SEQUENCE [LARGE SCALE GENOMIC DNA]</scope>
    <source>
        <strain evidence="4 5">CGMCC 1.12237</strain>
    </source>
</reference>
<dbReference type="Proteomes" id="UP001596201">
    <property type="component" value="Unassembled WGS sequence"/>
</dbReference>
<dbReference type="GO" id="GO:0005525">
    <property type="term" value="F:GTP binding"/>
    <property type="evidence" value="ECO:0007669"/>
    <property type="project" value="UniProtKB-KW"/>
</dbReference>
<dbReference type="InterPro" id="IPR029787">
    <property type="entry name" value="Nucleotide_cyclase"/>
</dbReference>
<keyword evidence="2" id="KW-0547">Nucleotide-binding</keyword>
<keyword evidence="5" id="KW-1185">Reference proteome</keyword>
<sequence>MTNVQLTLVQIDNYGPWTVTPEPRREMDLQTLQSRLFAELAQFVGSRGGYVFFTRFDNMVAVTNGLDRADHELMQETIRNRYPVTISLGVGVAERPIDALESATAGLQRAGSAQDGDRREVLAGETLAAGERTDVDLQIAHFDVNGATEKYTDTLNEFDSFIRIEQGYAVLMRYLREEHGGLAFFVGGDNIIAVLPSMTAADYERSIDHVADTADVELKVGVGHGRTAHEAGMIAKHALEDCREDGLRVVVEE</sequence>
<dbReference type="HAMAP" id="MF_00608">
    <property type="entry name" value="GTP_cyclohydro_3"/>
    <property type="match status" value="1"/>
</dbReference>
<dbReference type="Pfam" id="PF05165">
    <property type="entry name" value="GCH_III"/>
    <property type="match status" value="1"/>
</dbReference>
<name>A0ABD5R760_9EURY</name>
<keyword evidence="1 2" id="KW-0378">Hydrolase</keyword>
<dbReference type="Gene3D" id="3.30.70.270">
    <property type="match status" value="1"/>
</dbReference>